<keyword evidence="5 6" id="KW-0472">Membrane</keyword>
<proteinExistence type="predicted"/>
<keyword evidence="4 6" id="KW-1133">Transmembrane helix</keyword>
<dbReference type="InterPro" id="IPR050835">
    <property type="entry name" value="ABC_transporter_sub-D"/>
</dbReference>
<dbReference type="InterPro" id="IPR009248">
    <property type="entry name" value="SbmA_BacA"/>
</dbReference>
<feature type="transmembrane region" description="Helical" evidence="6">
    <location>
        <begin position="221"/>
        <end position="246"/>
    </location>
</feature>
<evidence type="ECO:0000256" key="3">
    <source>
        <dbReference type="ARBA" id="ARBA00022692"/>
    </source>
</evidence>
<organism evidence="7 8">
    <name type="scientific">Rhodanobacter aciditrophus</name>
    <dbReference type="NCBI Taxonomy" id="1623218"/>
    <lineage>
        <taxon>Bacteria</taxon>
        <taxon>Pseudomonadati</taxon>
        <taxon>Pseudomonadota</taxon>
        <taxon>Gammaproteobacteria</taxon>
        <taxon>Lysobacterales</taxon>
        <taxon>Rhodanobacteraceae</taxon>
        <taxon>Rhodanobacter</taxon>
    </lineage>
</organism>
<name>A0ABW4AWG8_9GAMM</name>
<dbReference type="Proteomes" id="UP001597059">
    <property type="component" value="Unassembled WGS sequence"/>
</dbReference>
<evidence type="ECO:0000313" key="7">
    <source>
        <dbReference type="EMBL" id="MFD1382148.1"/>
    </source>
</evidence>
<comment type="subcellular location">
    <subcellularLocation>
        <location evidence="1">Cell membrane</location>
        <topology evidence="1">Multi-pass membrane protein</topology>
    </subcellularLocation>
</comment>
<keyword evidence="8" id="KW-1185">Reference proteome</keyword>
<accession>A0ABW4AWG8</accession>
<evidence type="ECO:0000256" key="1">
    <source>
        <dbReference type="ARBA" id="ARBA00004651"/>
    </source>
</evidence>
<dbReference type="NCBIfam" id="NF008306">
    <property type="entry name" value="PRK11098.1"/>
    <property type="match status" value="1"/>
</dbReference>
<comment type="caution">
    <text evidence="7">The sequence shown here is derived from an EMBL/GenBank/DDBJ whole genome shotgun (WGS) entry which is preliminary data.</text>
</comment>
<dbReference type="SUPFAM" id="SSF90123">
    <property type="entry name" value="ABC transporter transmembrane region"/>
    <property type="match status" value="1"/>
</dbReference>
<feature type="transmembrane region" description="Helical" evidence="6">
    <location>
        <begin position="150"/>
        <end position="174"/>
    </location>
</feature>
<evidence type="ECO:0000313" key="8">
    <source>
        <dbReference type="Proteomes" id="UP001597059"/>
    </source>
</evidence>
<feature type="transmembrane region" description="Helical" evidence="6">
    <location>
        <begin position="12"/>
        <end position="30"/>
    </location>
</feature>
<reference evidence="8" key="1">
    <citation type="journal article" date="2019" name="Int. J. Syst. Evol. Microbiol.">
        <title>The Global Catalogue of Microorganisms (GCM) 10K type strain sequencing project: providing services to taxonomists for standard genome sequencing and annotation.</title>
        <authorList>
            <consortium name="The Broad Institute Genomics Platform"/>
            <consortium name="The Broad Institute Genome Sequencing Center for Infectious Disease"/>
            <person name="Wu L."/>
            <person name="Ma J."/>
        </authorList>
    </citation>
    <scope>NUCLEOTIDE SEQUENCE [LARGE SCALE GENOMIC DNA]</scope>
    <source>
        <strain evidence="8">JCM 30774</strain>
    </source>
</reference>
<protein>
    <submittedName>
        <fullName evidence="7">Peptide antibiotic transporter SbmA</fullName>
    </submittedName>
</protein>
<feature type="transmembrane region" description="Helical" evidence="6">
    <location>
        <begin position="102"/>
        <end position="124"/>
    </location>
</feature>
<dbReference type="EMBL" id="JBHTMN010000003">
    <property type="protein sequence ID" value="MFD1382148.1"/>
    <property type="molecule type" value="Genomic_DNA"/>
</dbReference>
<feature type="transmembrane region" description="Helical" evidence="6">
    <location>
        <begin position="348"/>
        <end position="368"/>
    </location>
</feature>
<evidence type="ECO:0000256" key="4">
    <source>
        <dbReference type="ARBA" id="ARBA00022989"/>
    </source>
</evidence>
<feature type="transmembrane region" description="Helical" evidence="6">
    <location>
        <begin position="76"/>
        <end position="95"/>
    </location>
</feature>
<evidence type="ECO:0000256" key="5">
    <source>
        <dbReference type="ARBA" id="ARBA00023136"/>
    </source>
</evidence>
<dbReference type="Pfam" id="PF05992">
    <property type="entry name" value="SbmA_BacA"/>
    <property type="match status" value="1"/>
</dbReference>
<feature type="transmembrane region" description="Helical" evidence="6">
    <location>
        <begin position="258"/>
        <end position="279"/>
    </location>
</feature>
<dbReference type="NCBIfam" id="NF009036">
    <property type="entry name" value="PRK12369.1"/>
    <property type="match status" value="1"/>
</dbReference>
<gene>
    <name evidence="7" type="primary">sbmA</name>
    <name evidence="7" type="ORF">ACFQ45_02135</name>
</gene>
<keyword evidence="2" id="KW-0813">Transport</keyword>
<dbReference type="RefSeq" id="WP_377364845.1">
    <property type="nucleotide sequence ID" value="NZ_JBHTMN010000003.1"/>
</dbReference>
<dbReference type="InterPro" id="IPR036640">
    <property type="entry name" value="ABC1_TM_sf"/>
</dbReference>
<sequence length="423" mass="48008">MFLSFFPKPKLFFLTFVLWALATVIAWYAIGDDLGQTLSLGQLFGIDFPAVLGEGADAAAQTAYQDAYSFASDVWLYQYMFVCYALFVAGWMLYGGQKWAKWSVLGSALIVFITWFQVQVSVMINEWYGSFYDLIQKALTAPNTITLSEFYGQLLTFATIALVAITVAVFNHFFVSHYVFRWRTAMNNYYTNIWPQVRHIEGASQRIQEDTMRFASIMESLGVRFLNAIMTLLAFLPVLWGLSGYVTELPLIGEVSQALVFVAILWSIVGTVLLAVAGIKLPGLEFKNQKVEAAYRKELVYGEDYEDRAEPVKLVELFDNVRKNYFRLYFHYLYFNVVRYGYLQAGVLVPLIALGPYIVAGAFTLGVMQRISNAFNQVENSFQFLVNSWTTIVELLSIYKRLKAFEAAIGNASLPKEDLNEAQ</sequence>
<evidence type="ECO:0000256" key="6">
    <source>
        <dbReference type="SAM" id="Phobius"/>
    </source>
</evidence>
<dbReference type="PANTHER" id="PTHR11384:SF59">
    <property type="entry name" value="LYSOSOMAL COBALAMIN TRANSPORTER ABCD4"/>
    <property type="match status" value="1"/>
</dbReference>
<dbReference type="PANTHER" id="PTHR11384">
    <property type="entry name" value="ATP-BINDING CASSETTE, SUB-FAMILY D MEMBER"/>
    <property type="match status" value="1"/>
</dbReference>
<evidence type="ECO:0000256" key="2">
    <source>
        <dbReference type="ARBA" id="ARBA00022448"/>
    </source>
</evidence>
<keyword evidence="3 6" id="KW-0812">Transmembrane</keyword>